<dbReference type="InterPro" id="IPR013083">
    <property type="entry name" value="Znf_RING/FYVE/PHD"/>
</dbReference>
<dbReference type="InterPro" id="IPR001841">
    <property type="entry name" value="Znf_RING"/>
</dbReference>
<gene>
    <name evidence="7" type="primary">LOC113205860</name>
</gene>
<name>A0A9C6WZ35_FRAOC</name>
<dbReference type="GeneID" id="113205860"/>
<sequence length="223" mass="24417">MGPQCDICFLDFDVDRHRPKVLPCGHTICKECVENPGLGRKCPTCRKDLATDPGELIDNIYLLQMIESDGAPPCKRCKTAETRMQQLQRGADAGRQVVQQLRQVLPLAVEALTRQLDTSVAQLRRVELALQREAAGAEAEEQLQVAAGLEDSLRVLTTECSVVADRDGATWRTPAQLGVVGDIVRALLLQLQGQEEKLTALNLPRSLAGCGSRPYKHRPIGAD</sequence>
<evidence type="ECO:0000313" key="6">
    <source>
        <dbReference type="Proteomes" id="UP000504606"/>
    </source>
</evidence>
<dbReference type="Pfam" id="PF14634">
    <property type="entry name" value="zf-RING_5"/>
    <property type="match status" value="1"/>
</dbReference>
<dbReference type="SMART" id="SM00184">
    <property type="entry name" value="RING"/>
    <property type="match status" value="1"/>
</dbReference>
<feature type="domain" description="RING-type" evidence="5">
    <location>
        <begin position="5"/>
        <end position="46"/>
    </location>
</feature>
<dbReference type="PANTHER" id="PTHR22791:SF6">
    <property type="entry name" value="RING-TYPE DOMAIN-CONTAINING PROTEIN"/>
    <property type="match status" value="1"/>
</dbReference>
<keyword evidence="3" id="KW-0862">Zinc</keyword>
<evidence type="ECO:0000256" key="2">
    <source>
        <dbReference type="ARBA" id="ARBA00022771"/>
    </source>
</evidence>
<evidence type="ECO:0000256" key="4">
    <source>
        <dbReference type="PROSITE-ProRule" id="PRU00175"/>
    </source>
</evidence>
<dbReference type="Proteomes" id="UP000504606">
    <property type="component" value="Unplaced"/>
</dbReference>
<protein>
    <submittedName>
        <fullName evidence="7">E3 ubiquitin-protein ligase TRIM32-like</fullName>
    </submittedName>
</protein>
<evidence type="ECO:0000256" key="3">
    <source>
        <dbReference type="ARBA" id="ARBA00022833"/>
    </source>
</evidence>
<proteinExistence type="predicted"/>
<evidence type="ECO:0000313" key="7">
    <source>
        <dbReference type="RefSeq" id="XP_052125239.1"/>
    </source>
</evidence>
<dbReference type="PROSITE" id="PS50089">
    <property type="entry name" value="ZF_RING_2"/>
    <property type="match status" value="1"/>
</dbReference>
<dbReference type="AlphaFoldDB" id="A0A9C6WZ35"/>
<dbReference type="InterPro" id="IPR017907">
    <property type="entry name" value="Znf_RING_CS"/>
</dbReference>
<reference evidence="7" key="1">
    <citation type="submission" date="2025-08" db="UniProtKB">
        <authorList>
            <consortium name="RefSeq"/>
        </authorList>
    </citation>
    <scope>IDENTIFICATION</scope>
    <source>
        <tissue evidence="7">Whole organism</tissue>
    </source>
</reference>
<accession>A0A9C6WZ35</accession>
<dbReference type="RefSeq" id="XP_052125239.1">
    <property type="nucleotide sequence ID" value="XM_052269279.1"/>
</dbReference>
<dbReference type="PANTHER" id="PTHR22791">
    <property type="entry name" value="RING-TYPE DOMAIN-CONTAINING PROTEIN"/>
    <property type="match status" value="1"/>
</dbReference>
<dbReference type="GO" id="GO:0008270">
    <property type="term" value="F:zinc ion binding"/>
    <property type="evidence" value="ECO:0007669"/>
    <property type="project" value="UniProtKB-KW"/>
</dbReference>
<dbReference type="PROSITE" id="PS00518">
    <property type="entry name" value="ZF_RING_1"/>
    <property type="match status" value="1"/>
</dbReference>
<dbReference type="Gene3D" id="3.30.40.10">
    <property type="entry name" value="Zinc/RING finger domain, C3HC4 (zinc finger)"/>
    <property type="match status" value="1"/>
</dbReference>
<dbReference type="KEGG" id="foc:113205860"/>
<dbReference type="OrthoDB" id="654191at2759"/>
<dbReference type="InterPro" id="IPR051435">
    <property type="entry name" value="RING_finger_E3_ubiq-ligases"/>
</dbReference>
<dbReference type="GO" id="GO:0016567">
    <property type="term" value="P:protein ubiquitination"/>
    <property type="evidence" value="ECO:0007669"/>
    <property type="project" value="TreeGrafter"/>
</dbReference>
<keyword evidence="2 4" id="KW-0863">Zinc-finger</keyword>
<keyword evidence="6" id="KW-1185">Reference proteome</keyword>
<dbReference type="SUPFAM" id="SSF57850">
    <property type="entry name" value="RING/U-box"/>
    <property type="match status" value="1"/>
</dbReference>
<organism evidence="6 7">
    <name type="scientific">Frankliniella occidentalis</name>
    <name type="common">Western flower thrips</name>
    <name type="synonym">Euthrips occidentalis</name>
    <dbReference type="NCBI Taxonomy" id="133901"/>
    <lineage>
        <taxon>Eukaryota</taxon>
        <taxon>Metazoa</taxon>
        <taxon>Ecdysozoa</taxon>
        <taxon>Arthropoda</taxon>
        <taxon>Hexapoda</taxon>
        <taxon>Insecta</taxon>
        <taxon>Pterygota</taxon>
        <taxon>Neoptera</taxon>
        <taxon>Paraneoptera</taxon>
        <taxon>Thysanoptera</taxon>
        <taxon>Terebrantia</taxon>
        <taxon>Thripoidea</taxon>
        <taxon>Thripidae</taxon>
        <taxon>Frankliniella</taxon>
    </lineage>
</organism>
<dbReference type="GO" id="GO:0061630">
    <property type="term" value="F:ubiquitin protein ligase activity"/>
    <property type="evidence" value="ECO:0007669"/>
    <property type="project" value="TreeGrafter"/>
</dbReference>
<evidence type="ECO:0000259" key="5">
    <source>
        <dbReference type="PROSITE" id="PS50089"/>
    </source>
</evidence>
<keyword evidence="1" id="KW-0479">Metal-binding</keyword>
<evidence type="ECO:0000256" key="1">
    <source>
        <dbReference type="ARBA" id="ARBA00022723"/>
    </source>
</evidence>